<reference evidence="1 2" key="1">
    <citation type="submission" date="2014-06" db="EMBL/GenBank/DDBJ databases">
        <authorList>
            <consortium name="DOE Joint Genome Institute"/>
            <person name="Kuo A."/>
            <person name="Kohler A."/>
            <person name="Nagy L.G."/>
            <person name="Floudas D."/>
            <person name="Copeland A."/>
            <person name="Barry K.W."/>
            <person name="Cichocki N."/>
            <person name="Veneault-Fourrey C."/>
            <person name="LaButti K."/>
            <person name="Lindquist E.A."/>
            <person name="Lipzen A."/>
            <person name="Lundell T."/>
            <person name="Morin E."/>
            <person name="Murat C."/>
            <person name="Sun H."/>
            <person name="Tunlid A."/>
            <person name="Henrissat B."/>
            <person name="Grigoriev I.V."/>
            <person name="Hibbett D.S."/>
            <person name="Martin F."/>
            <person name="Nordberg H.P."/>
            <person name="Cantor M.N."/>
            <person name="Hua S.X."/>
        </authorList>
    </citation>
    <scope>NUCLEOTIDE SEQUENCE [LARGE SCALE GENOMIC DNA]</scope>
    <source>
        <strain evidence="1 2">ATCC 200175</strain>
    </source>
</reference>
<reference evidence="2" key="2">
    <citation type="submission" date="2015-01" db="EMBL/GenBank/DDBJ databases">
        <title>Evolutionary Origins and Diversification of the Mycorrhizal Mutualists.</title>
        <authorList>
            <consortium name="DOE Joint Genome Institute"/>
            <consortium name="Mycorrhizal Genomics Consortium"/>
            <person name="Kohler A."/>
            <person name="Kuo A."/>
            <person name="Nagy L.G."/>
            <person name="Floudas D."/>
            <person name="Copeland A."/>
            <person name="Barry K.W."/>
            <person name="Cichocki N."/>
            <person name="Veneault-Fourrey C."/>
            <person name="LaButti K."/>
            <person name="Lindquist E.A."/>
            <person name="Lipzen A."/>
            <person name="Lundell T."/>
            <person name="Morin E."/>
            <person name="Murat C."/>
            <person name="Riley R."/>
            <person name="Ohm R."/>
            <person name="Sun H."/>
            <person name="Tunlid A."/>
            <person name="Henrissat B."/>
            <person name="Grigoriev I.V."/>
            <person name="Hibbett D.S."/>
            <person name="Martin F."/>
        </authorList>
    </citation>
    <scope>NUCLEOTIDE SEQUENCE [LARGE SCALE GENOMIC DNA]</scope>
    <source>
        <strain evidence="2">ATCC 200175</strain>
    </source>
</reference>
<sequence>MWADGNLRAIAQVRNANIGTRITGGELLRSADVKYCLGKKWAGGLHKCIMTLLRSLWGLFMDSKISPGLTLLRTEVNRRQSIRGLEIWLKKFSGNEDEFSNRPFPLAVAVNSDGYSQSRR</sequence>
<accession>A0A0C9SZ43</accession>
<name>A0A0C9SZ43_PAXIN</name>
<proteinExistence type="predicted"/>
<organism evidence="1 2">
    <name type="scientific">Paxillus involutus ATCC 200175</name>
    <dbReference type="NCBI Taxonomy" id="664439"/>
    <lineage>
        <taxon>Eukaryota</taxon>
        <taxon>Fungi</taxon>
        <taxon>Dikarya</taxon>
        <taxon>Basidiomycota</taxon>
        <taxon>Agaricomycotina</taxon>
        <taxon>Agaricomycetes</taxon>
        <taxon>Agaricomycetidae</taxon>
        <taxon>Boletales</taxon>
        <taxon>Paxilineae</taxon>
        <taxon>Paxillaceae</taxon>
        <taxon>Paxillus</taxon>
    </lineage>
</organism>
<evidence type="ECO:0000313" key="2">
    <source>
        <dbReference type="Proteomes" id="UP000053647"/>
    </source>
</evidence>
<dbReference type="Proteomes" id="UP000053647">
    <property type="component" value="Unassembled WGS sequence"/>
</dbReference>
<keyword evidence="2" id="KW-1185">Reference proteome</keyword>
<evidence type="ECO:0000313" key="1">
    <source>
        <dbReference type="EMBL" id="KIJ15389.1"/>
    </source>
</evidence>
<protein>
    <submittedName>
        <fullName evidence="1">Uncharacterized protein</fullName>
    </submittedName>
</protein>
<dbReference type="AlphaFoldDB" id="A0A0C9SZ43"/>
<dbReference type="EMBL" id="KN819337">
    <property type="protein sequence ID" value="KIJ15389.1"/>
    <property type="molecule type" value="Genomic_DNA"/>
</dbReference>
<gene>
    <name evidence="1" type="ORF">PAXINDRAFT_11933</name>
</gene>
<dbReference type="HOGENOM" id="CLU_2264560_0_0_1"/>